<sequence>MSFALTVELLDVIAVESPILDSSILSSFLDDVIFWSSFERSMCSFNIILFLSLRSSGDFCSADNLDGDLPAILEDVVSFLICAFSFISSSRFLDIESNIVFLPELNKDLSPLDLLCDVGESGSLPPLSFV</sequence>
<dbReference type="AlphaFoldDB" id="B5VGW9"/>
<gene>
    <name evidence="1" type="ORF">AWRI1631_46570</name>
</gene>
<organism evidence="1 2">
    <name type="scientific">Saccharomyces cerevisiae (strain AWRI1631)</name>
    <name type="common">Baker's yeast</name>
    <dbReference type="NCBI Taxonomy" id="545124"/>
    <lineage>
        <taxon>Eukaryota</taxon>
        <taxon>Fungi</taxon>
        <taxon>Dikarya</taxon>
        <taxon>Ascomycota</taxon>
        <taxon>Saccharomycotina</taxon>
        <taxon>Saccharomycetes</taxon>
        <taxon>Saccharomycetales</taxon>
        <taxon>Saccharomycetaceae</taxon>
        <taxon>Saccharomyces</taxon>
    </lineage>
</organism>
<dbReference type="Proteomes" id="UP000008988">
    <property type="component" value="Unassembled WGS sequence"/>
</dbReference>
<name>B5VGW9_YEAS6</name>
<evidence type="ECO:0000313" key="2">
    <source>
        <dbReference type="Proteomes" id="UP000008988"/>
    </source>
</evidence>
<dbReference type="EMBL" id="ABSV01000572">
    <property type="protein sequence ID" value="EDZ72825.1"/>
    <property type="molecule type" value="Genomic_DNA"/>
</dbReference>
<proteinExistence type="predicted"/>
<evidence type="ECO:0000313" key="1">
    <source>
        <dbReference type="EMBL" id="EDZ72825.1"/>
    </source>
</evidence>
<reference evidence="1 2" key="1">
    <citation type="journal article" date="2008" name="FEMS Yeast Res.">
        <title>Comparative genome analysis of a Saccharomyces cerevisiae wine strain.</title>
        <authorList>
            <person name="Borneman A.R."/>
            <person name="Forgan A.H."/>
            <person name="Pretorius I.S."/>
            <person name="Chambers P.J."/>
        </authorList>
    </citation>
    <scope>NUCLEOTIDE SEQUENCE [LARGE SCALE GENOMIC DNA]</scope>
    <source>
        <strain evidence="1 2">AWRI1631</strain>
    </source>
</reference>
<comment type="caution">
    <text evidence="1">The sequence shown here is derived from an EMBL/GenBank/DDBJ whole genome shotgun (WGS) entry which is preliminary data.</text>
</comment>
<protein>
    <submittedName>
        <fullName evidence="1">Uncharacterized protein</fullName>
    </submittedName>
</protein>
<accession>B5VGW9</accession>